<evidence type="ECO:0000313" key="7">
    <source>
        <dbReference type="Proteomes" id="UP000198661"/>
    </source>
</evidence>
<keyword evidence="2" id="KW-0238">DNA-binding</keyword>
<evidence type="ECO:0000259" key="5">
    <source>
        <dbReference type="PROSITE" id="PS50949"/>
    </source>
</evidence>
<dbReference type="SMART" id="SM00345">
    <property type="entry name" value="HTH_GNTR"/>
    <property type="match status" value="1"/>
</dbReference>
<dbReference type="SUPFAM" id="SSF64288">
    <property type="entry name" value="Chorismate lyase-like"/>
    <property type="match status" value="1"/>
</dbReference>
<dbReference type="SMART" id="SM00866">
    <property type="entry name" value="UTRA"/>
    <property type="match status" value="1"/>
</dbReference>
<dbReference type="PANTHER" id="PTHR44846:SF17">
    <property type="entry name" value="GNTR-FAMILY TRANSCRIPTIONAL REGULATOR"/>
    <property type="match status" value="1"/>
</dbReference>
<feature type="region of interest" description="Disordered" evidence="4">
    <location>
        <begin position="91"/>
        <end position="110"/>
    </location>
</feature>
<feature type="domain" description="HTH gntR-type" evidence="5">
    <location>
        <begin position="3"/>
        <end position="71"/>
    </location>
</feature>
<keyword evidence="7" id="KW-1185">Reference proteome</keyword>
<dbReference type="STRING" id="201973.SAMN04488025_10664"/>
<dbReference type="CDD" id="cd07377">
    <property type="entry name" value="WHTH_GntR"/>
    <property type="match status" value="1"/>
</dbReference>
<dbReference type="EMBL" id="FOOK01000006">
    <property type="protein sequence ID" value="SFF83420.1"/>
    <property type="molecule type" value="Genomic_DNA"/>
</dbReference>
<dbReference type="Pfam" id="PF00392">
    <property type="entry name" value="GntR"/>
    <property type="match status" value="1"/>
</dbReference>
<protein>
    <submittedName>
        <fullName evidence="6">Regulatory protein, gntR family</fullName>
    </submittedName>
</protein>
<dbReference type="GO" id="GO:0003677">
    <property type="term" value="F:DNA binding"/>
    <property type="evidence" value="ECO:0007669"/>
    <property type="project" value="UniProtKB-KW"/>
</dbReference>
<dbReference type="InterPro" id="IPR000524">
    <property type="entry name" value="Tscrpt_reg_HTH_GntR"/>
</dbReference>
<accession>A0A1I2LXY7</accession>
<dbReference type="PRINTS" id="PR00035">
    <property type="entry name" value="HTHGNTR"/>
</dbReference>
<evidence type="ECO:0000256" key="2">
    <source>
        <dbReference type="ARBA" id="ARBA00023125"/>
    </source>
</evidence>
<dbReference type="Gene3D" id="1.10.10.10">
    <property type="entry name" value="Winged helix-like DNA-binding domain superfamily/Winged helix DNA-binding domain"/>
    <property type="match status" value="1"/>
</dbReference>
<dbReference type="AlphaFoldDB" id="A0A1I2LXY7"/>
<dbReference type="InterPro" id="IPR011663">
    <property type="entry name" value="UTRA"/>
</dbReference>
<dbReference type="InterPro" id="IPR028978">
    <property type="entry name" value="Chorismate_lyase_/UTRA_dom_sf"/>
</dbReference>
<dbReference type="PANTHER" id="PTHR44846">
    <property type="entry name" value="MANNOSYL-D-GLYCERATE TRANSPORT/METABOLISM SYSTEM REPRESSOR MNGR-RELATED"/>
    <property type="match status" value="1"/>
</dbReference>
<dbReference type="PROSITE" id="PS50949">
    <property type="entry name" value="HTH_GNTR"/>
    <property type="match status" value="1"/>
</dbReference>
<dbReference type="InterPro" id="IPR036390">
    <property type="entry name" value="WH_DNA-bd_sf"/>
</dbReference>
<gene>
    <name evidence="6" type="ORF">SAMN04488025_10664</name>
</gene>
<feature type="compositionally biased region" description="Basic and acidic residues" evidence="4">
    <location>
        <begin position="91"/>
        <end position="105"/>
    </location>
</feature>
<dbReference type="OrthoDB" id="369138at2"/>
<dbReference type="SUPFAM" id="SSF46785">
    <property type="entry name" value="Winged helix' DNA-binding domain"/>
    <property type="match status" value="1"/>
</dbReference>
<dbReference type="Proteomes" id="UP000198661">
    <property type="component" value="Unassembled WGS sequence"/>
</dbReference>
<dbReference type="GO" id="GO:0003700">
    <property type="term" value="F:DNA-binding transcription factor activity"/>
    <property type="evidence" value="ECO:0007669"/>
    <property type="project" value="InterPro"/>
</dbReference>
<evidence type="ECO:0000256" key="4">
    <source>
        <dbReference type="SAM" id="MobiDB-lite"/>
    </source>
</evidence>
<dbReference type="InterPro" id="IPR050679">
    <property type="entry name" value="Bact_HTH_transcr_reg"/>
</dbReference>
<dbReference type="InterPro" id="IPR036388">
    <property type="entry name" value="WH-like_DNA-bd_sf"/>
</dbReference>
<evidence type="ECO:0000313" key="6">
    <source>
        <dbReference type="EMBL" id="SFF83420.1"/>
    </source>
</evidence>
<evidence type="ECO:0000256" key="1">
    <source>
        <dbReference type="ARBA" id="ARBA00023015"/>
    </source>
</evidence>
<keyword evidence="1" id="KW-0805">Transcription regulation</keyword>
<sequence length="261" mass="29918">MTKTKIDEVKEILARRIEEGAYAPGQRLPSERELAEEMKASRPTIRAALLRLQSENKVDIVPRSGVYVRFSTTKVTVGSANPPLLLAGTENERRTDSTEVHESREPYTFTRLSEPPSLRAAGKEIGQKLNIGPEVKVWHCRGVHVVSQVPFHLFDSYYPASLLEGWRKEDDEDFIPVLRWLREKKGMRPTRAAERLNVRMPTAEEAAALRIARSQPVLEMDRWVWACDGKKKELLCEYSRIVFNASLHQFVYEYPLREADG</sequence>
<dbReference type="GO" id="GO:0045892">
    <property type="term" value="P:negative regulation of DNA-templated transcription"/>
    <property type="evidence" value="ECO:0007669"/>
    <property type="project" value="TreeGrafter"/>
</dbReference>
<name>A0A1I2LXY7_9BACL</name>
<dbReference type="RefSeq" id="WP_092036493.1">
    <property type="nucleotide sequence ID" value="NZ_FOOK01000006.1"/>
</dbReference>
<organism evidence="6 7">
    <name type="scientific">Planifilum fulgidum</name>
    <dbReference type="NCBI Taxonomy" id="201973"/>
    <lineage>
        <taxon>Bacteria</taxon>
        <taxon>Bacillati</taxon>
        <taxon>Bacillota</taxon>
        <taxon>Bacilli</taxon>
        <taxon>Bacillales</taxon>
        <taxon>Thermoactinomycetaceae</taxon>
        <taxon>Planifilum</taxon>
    </lineage>
</organism>
<evidence type="ECO:0000256" key="3">
    <source>
        <dbReference type="ARBA" id="ARBA00023163"/>
    </source>
</evidence>
<keyword evidence="3" id="KW-0804">Transcription</keyword>
<reference evidence="6 7" key="1">
    <citation type="submission" date="2016-10" db="EMBL/GenBank/DDBJ databases">
        <authorList>
            <person name="de Groot N.N."/>
        </authorList>
    </citation>
    <scope>NUCLEOTIDE SEQUENCE [LARGE SCALE GENOMIC DNA]</scope>
    <source>
        <strain evidence="6 7">DSM 44945</strain>
    </source>
</reference>
<proteinExistence type="predicted"/>
<dbReference type="Pfam" id="PF07702">
    <property type="entry name" value="UTRA"/>
    <property type="match status" value="1"/>
</dbReference>
<dbReference type="Gene3D" id="3.40.1410.10">
    <property type="entry name" value="Chorismate lyase-like"/>
    <property type="match status" value="1"/>
</dbReference>